<reference evidence="2 3" key="1">
    <citation type="journal article" date="2020" name="Sci. Rep.">
        <title>A novel cyanobacterial geosmin producer, revising GeoA distribution and dispersion patterns in Bacteria.</title>
        <authorList>
            <person name="Churro C."/>
            <person name="Semedo-Aguiar A.P."/>
            <person name="Silva A.D."/>
            <person name="Pereira-Leal J.B."/>
            <person name="Leite R.B."/>
        </authorList>
    </citation>
    <scope>NUCLEOTIDE SEQUENCE [LARGE SCALE GENOMIC DNA]</scope>
    <source>
        <strain evidence="2 3">IPMA8</strain>
    </source>
</reference>
<feature type="domain" description="AB hydrolase-1" evidence="1">
    <location>
        <begin position="58"/>
        <end position="105"/>
    </location>
</feature>
<dbReference type="SUPFAM" id="SSF53474">
    <property type="entry name" value="alpha/beta-Hydrolases"/>
    <property type="match status" value="1"/>
</dbReference>
<dbReference type="Pfam" id="PF00561">
    <property type="entry name" value="Abhydrolase_1"/>
    <property type="match status" value="1"/>
</dbReference>
<protein>
    <recommendedName>
        <fullName evidence="1">AB hydrolase-1 domain-containing protein</fullName>
    </recommendedName>
</protein>
<name>A0ABX2CQW1_9CYAN</name>
<dbReference type="InterPro" id="IPR000073">
    <property type="entry name" value="AB_hydrolase_1"/>
</dbReference>
<evidence type="ECO:0000313" key="3">
    <source>
        <dbReference type="Proteomes" id="UP000702425"/>
    </source>
</evidence>
<dbReference type="RefSeq" id="WP_172185170.1">
    <property type="nucleotide sequence ID" value="NZ_CAWPPK010000263.1"/>
</dbReference>
<dbReference type="Gene3D" id="3.40.50.1820">
    <property type="entry name" value="alpha/beta hydrolase"/>
    <property type="match status" value="1"/>
</dbReference>
<dbReference type="PANTHER" id="PTHR47909">
    <property type="entry name" value="ALPHA/BETA-HYDROLASES SUPERFAMILY PROTEIN"/>
    <property type="match status" value="1"/>
</dbReference>
<evidence type="ECO:0000259" key="1">
    <source>
        <dbReference type="Pfam" id="PF00561"/>
    </source>
</evidence>
<dbReference type="EMBL" id="SRRZ01000005">
    <property type="protein sequence ID" value="NQE32787.1"/>
    <property type="molecule type" value="Genomic_DNA"/>
</dbReference>
<dbReference type="PANTHER" id="PTHR47909:SF2">
    <property type="entry name" value="GPI INOSITOL-DEACYLASE"/>
    <property type="match status" value="1"/>
</dbReference>
<gene>
    <name evidence="2" type="ORF">E5S67_00504</name>
</gene>
<dbReference type="Proteomes" id="UP000702425">
    <property type="component" value="Unassembled WGS sequence"/>
</dbReference>
<proteinExistence type="predicted"/>
<keyword evidence="3" id="KW-1185">Reference proteome</keyword>
<organism evidence="2 3">
    <name type="scientific">Microcoleus asticus IPMA8</name>
    <dbReference type="NCBI Taxonomy" id="2563858"/>
    <lineage>
        <taxon>Bacteria</taxon>
        <taxon>Bacillati</taxon>
        <taxon>Cyanobacteriota</taxon>
        <taxon>Cyanophyceae</taxon>
        <taxon>Oscillatoriophycideae</taxon>
        <taxon>Oscillatoriales</taxon>
        <taxon>Microcoleaceae</taxon>
        <taxon>Microcoleus</taxon>
        <taxon>Microcoleus asticus</taxon>
    </lineage>
</organism>
<dbReference type="InterPro" id="IPR029058">
    <property type="entry name" value="AB_hydrolase_fold"/>
</dbReference>
<evidence type="ECO:0000313" key="2">
    <source>
        <dbReference type="EMBL" id="NQE32787.1"/>
    </source>
</evidence>
<sequence length="233" mass="25855">MPLPTVILPGYFAAASDYRELEKSLVDRGFPTVTVPLGKGDWLPTFGGRSMVPILRQLDRTVKQMLQQYGVPQINLVGHSAGGWISRIYLGEKPYTIHGDVLEDAGLWEAHPYVNTLITLGTPHVSQERWTRKNLDFVKIHYPGAFHPQVRYVCAAGKAVFGKPGLGTWLAYKSYELTVGKGETWGDGITPVEAAVLDGAENLVLEGVWHSPRSPGKWYGSPEVLPAWIEYLR</sequence>
<accession>A0ABX2CQW1</accession>
<comment type="caution">
    <text evidence="2">The sequence shown here is derived from an EMBL/GenBank/DDBJ whole genome shotgun (WGS) entry which is preliminary data.</text>
</comment>